<evidence type="ECO:0000256" key="1">
    <source>
        <dbReference type="SAM" id="MobiDB-lite"/>
    </source>
</evidence>
<dbReference type="Proteomes" id="UP000789831">
    <property type="component" value="Unassembled WGS sequence"/>
</dbReference>
<dbReference type="Pfam" id="PF13796">
    <property type="entry name" value="Sensor"/>
    <property type="match status" value="1"/>
</dbReference>
<dbReference type="EMBL" id="CAJVPL010000380">
    <property type="protein sequence ID" value="CAG8490013.1"/>
    <property type="molecule type" value="Genomic_DNA"/>
</dbReference>
<dbReference type="AlphaFoldDB" id="A0A9N8ZFB7"/>
<protein>
    <submittedName>
        <fullName evidence="4">6701_t:CDS:1</fullName>
    </submittedName>
</protein>
<comment type="caution">
    <text evidence="4">The sequence shown here is derived from an EMBL/GenBank/DDBJ whole genome shotgun (WGS) entry which is preliminary data.</text>
</comment>
<keyword evidence="2" id="KW-1133">Transmembrane helix</keyword>
<accession>A0A9N8ZFB7</accession>
<keyword evidence="2" id="KW-0812">Transmembrane</keyword>
<feature type="compositionally biased region" description="Low complexity" evidence="1">
    <location>
        <begin position="7"/>
        <end position="41"/>
    </location>
</feature>
<evidence type="ECO:0000259" key="3">
    <source>
        <dbReference type="Pfam" id="PF13796"/>
    </source>
</evidence>
<dbReference type="InterPro" id="IPR025828">
    <property type="entry name" value="Put_sensor_dom"/>
</dbReference>
<feature type="domain" description="Putative sensor" evidence="3">
    <location>
        <begin position="164"/>
        <end position="291"/>
    </location>
</feature>
<reference evidence="4" key="1">
    <citation type="submission" date="2021-06" db="EMBL/GenBank/DDBJ databases">
        <authorList>
            <person name="Kallberg Y."/>
            <person name="Tangrot J."/>
            <person name="Rosling A."/>
        </authorList>
    </citation>
    <scope>NUCLEOTIDE SEQUENCE</scope>
    <source>
        <strain evidence="4">MT106</strain>
    </source>
</reference>
<name>A0A9N8ZFB7_9GLOM</name>
<sequence length="319" mass="35358">MTQIGKQTQQTSGQQQQQQSSQQQSVPAPVSQSSQQQSEASTSILIPELIEENTNNVLGEAPPSYEEALAASISNNNNITSSTSPTNTIASLISNYTRPLASSSQQTTYHQYSPFMIPPDDPNTTAIYYPGHHNHDDLYYSHTQHSFIEPVFVARNWLALIYLLLWDLAFACFCFSWVIGTLVTGVVLLIIPPVGYVVLLGAIYSWRMLARVELASLNSISNHATERTHIPSTTYRLATHTSQDAITHFFSLLSDEFTLRSILYFTTIKFAMSITFFTISIIAFALGLTFCCCFLPASLLVSRTLVNLEATVARKALLV</sequence>
<feature type="transmembrane region" description="Helical" evidence="2">
    <location>
        <begin position="270"/>
        <end position="297"/>
    </location>
</feature>
<keyword evidence="2" id="KW-0472">Membrane</keyword>
<keyword evidence="5" id="KW-1185">Reference proteome</keyword>
<proteinExistence type="predicted"/>
<feature type="transmembrane region" description="Helical" evidence="2">
    <location>
        <begin position="157"/>
        <end position="179"/>
    </location>
</feature>
<organism evidence="4 5">
    <name type="scientific">Ambispora gerdemannii</name>
    <dbReference type="NCBI Taxonomy" id="144530"/>
    <lineage>
        <taxon>Eukaryota</taxon>
        <taxon>Fungi</taxon>
        <taxon>Fungi incertae sedis</taxon>
        <taxon>Mucoromycota</taxon>
        <taxon>Glomeromycotina</taxon>
        <taxon>Glomeromycetes</taxon>
        <taxon>Archaeosporales</taxon>
        <taxon>Ambisporaceae</taxon>
        <taxon>Ambispora</taxon>
    </lineage>
</organism>
<evidence type="ECO:0000313" key="5">
    <source>
        <dbReference type="Proteomes" id="UP000789831"/>
    </source>
</evidence>
<dbReference type="OrthoDB" id="2372055at2759"/>
<evidence type="ECO:0000256" key="2">
    <source>
        <dbReference type="SAM" id="Phobius"/>
    </source>
</evidence>
<feature type="transmembrane region" description="Helical" evidence="2">
    <location>
        <begin position="185"/>
        <end position="206"/>
    </location>
</feature>
<evidence type="ECO:0000313" key="4">
    <source>
        <dbReference type="EMBL" id="CAG8490013.1"/>
    </source>
</evidence>
<feature type="region of interest" description="Disordered" evidence="1">
    <location>
        <begin position="1"/>
        <end position="41"/>
    </location>
</feature>
<gene>
    <name evidence="4" type="ORF">AGERDE_LOCUS3697</name>
</gene>